<name>A0A9Q8WKQ9_9PEZI</name>
<protein>
    <submittedName>
        <fullName evidence="1">Uncharacterized protein</fullName>
    </submittedName>
</protein>
<reference evidence="1" key="1">
    <citation type="journal article" date="2021" name="Mol. Plant Microbe Interact.">
        <title>Complete Genome Sequence of the Plant-Pathogenic Fungus Colletotrichum lupini.</title>
        <authorList>
            <person name="Baroncelli R."/>
            <person name="Pensec F."/>
            <person name="Da Lio D."/>
            <person name="Boufleur T."/>
            <person name="Vicente I."/>
            <person name="Sarrocco S."/>
            <person name="Picot A."/>
            <person name="Baraldi E."/>
            <person name="Sukno S."/>
            <person name="Thon M."/>
            <person name="Le Floch G."/>
        </authorList>
    </citation>
    <scope>NUCLEOTIDE SEQUENCE</scope>
    <source>
        <strain evidence="1">IMI 504893</strain>
    </source>
</reference>
<dbReference type="Proteomes" id="UP000830671">
    <property type="component" value="Chromosome 6"/>
</dbReference>
<accession>A0A9Q8WKQ9</accession>
<evidence type="ECO:0000313" key="1">
    <source>
        <dbReference type="EMBL" id="UQC86392.1"/>
    </source>
</evidence>
<keyword evidence="2" id="KW-1185">Reference proteome</keyword>
<proteinExistence type="predicted"/>
<evidence type="ECO:0000313" key="2">
    <source>
        <dbReference type="Proteomes" id="UP000830671"/>
    </source>
</evidence>
<dbReference type="GeneID" id="73345868"/>
<sequence>MDLSLRSSLTPESRDWRMASLTHCRIRGSQSSTGVDLSLKEVAATSTLFQRRLWKLNSSKM</sequence>
<organism evidence="1 2">
    <name type="scientific">Colletotrichum lupini</name>
    <dbReference type="NCBI Taxonomy" id="145971"/>
    <lineage>
        <taxon>Eukaryota</taxon>
        <taxon>Fungi</taxon>
        <taxon>Dikarya</taxon>
        <taxon>Ascomycota</taxon>
        <taxon>Pezizomycotina</taxon>
        <taxon>Sordariomycetes</taxon>
        <taxon>Hypocreomycetidae</taxon>
        <taxon>Glomerellales</taxon>
        <taxon>Glomerellaceae</taxon>
        <taxon>Colletotrichum</taxon>
        <taxon>Colletotrichum acutatum species complex</taxon>
    </lineage>
</organism>
<dbReference type="EMBL" id="CP019478">
    <property type="protein sequence ID" value="UQC86392.1"/>
    <property type="molecule type" value="Genomic_DNA"/>
</dbReference>
<gene>
    <name evidence="1" type="ORF">CLUP02_11893</name>
</gene>
<dbReference type="KEGG" id="clup:CLUP02_11893"/>
<dbReference type="RefSeq" id="XP_049148003.1">
    <property type="nucleotide sequence ID" value="XM_049290858.1"/>
</dbReference>
<dbReference type="AlphaFoldDB" id="A0A9Q8WKQ9"/>